<proteinExistence type="predicted"/>
<gene>
    <name evidence="1" type="ORF">EHS25_005589</name>
</gene>
<dbReference type="EMBL" id="RSCD01000024">
    <property type="protein sequence ID" value="RSH83685.1"/>
    <property type="molecule type" value="Genomic_DNA"/>
</dbReference>
<dbReference type="PANTHER" id="PTHR37471">
    <property type="entry name" value="UNNAMED PRODUCT"/>
    <property type="match status" value="1"/>
</dbReference>
<dbReference type="OrthoDB" id="6431331at2759"/>
<dbReference type="SUPFAM" id="SSF53474">
    <property type="entry name" value="alpha/beta-Hydrolases"/>
    <property type="match status" value="1"/>
</dbReference>
<evidence type="ECO:0000313" key="2">
    <source>
        <dbReference type="Proteomes" id="UP000279259"/>
    </source>
</evidence>
<evidence type="ECO:0000313" key="1">
    <source>
        <dbReference type="EMBL" id="RSH83685.1"/>
    </source>
</evidence>
<name>A0A427XY98_9TREE</name>
<dbReference type="STRING" id="1890683.A0A427XY98"/>
<reference evidence="1 2" key="1">
    <citation type="submission" date="2018-11" db="EMBL/GenBank/DDBJ databases">
        <title>Genome sequence of Saitozyma podzolica DSM 27192.</title>
        <authorList>
            <person name="Aliyu H."/>
            <person name="Gorte O."/>
            <person name="Ochsenreither K."/>
        </authorList>
    </citation>
    <scope>NUCLEOTIDE SEQUENCE [LARGE SCALE GENOMIC DNA]</scope>
    <source>
        <strain evidence="1 2">DSM 27192</strain>
    </source>
</reference>
<dbReference type="Proteomes" id="UP000279259">
    <property type="component" value="Unassembled WGS sequence"/>
</dbReference>
<sequence>MLSCGPSLLSLPSVDTVEENISAPGGEDRSDLVPLPEERYPREIEAKQPDRRYYIALGMILSVWMITPLSCAYLVCYTLAEVVFAIYHHYLIRFVQSPPPSSNLPLEVRYSLFLRVLAAGLTCPIPTLPGHDPEDSLSELPQELYDPHASNEIAAVQDDRYFLRERRRVEKTTAGQREVLEDEARKRETALSDDVHREMEMLEEWEQDGIVGRGGNATRLHPCDPRAVEFRERFRTWFNHAPWSLIKKQNVLIWLSWSCFNLPLEDTRANPAWSTFLDRSLELLEARTGTTLPEGFDRTISTMRLTMDPVSAKGRPLLLYAISSGVNWWLREVVYQFQGMSLYREGRVEYLIRIPKGWTPDKGRTNPNAMPIVYLHGLGFGLMQNHLLIKHLIQSLPTHPLVVPLAHHTAHALFHERHLRPWTRTELVETMKGICRKWGFWEEPQTAMGQRKSDIGGVSLMSHSNGSVGHAWILKDCPSLARRNTFVDPVIFCLWEGDVCWSFCYRKPSNALELLLDYFIASEVGIANYIQRHFDWANNTLFFDEIPHAINPDRTAFFLGAKDMILDACRVRRYLERHGVRAGIHWDANGSHGDCLSGQSRDRVVMFVGTGRTHGSQGWLQEGRKRHALGQSDWTTTKLGSRRLDDGGRGEAQG</sequence>
<accession>A0A427XY98</accession>
<keyword evidence="2" id="KW-1185">Reference proteome</keyword>
<comment type="caution">
    <text evidence="1">The sequence shown here is derived from an EMBL/GenBank/DDBJ whole genome shotgun (WGS) entry which is preliminary data.</text>
</comment>
<organism evidence="1 2">
    <name type="scientific">Saitozyma podzolica</name>
    <dbReference type="NCBI Taxonomy" id="1890683"/>
    <lineage>
        <taxon>Eukaryota</taxon>
        <taxon>Fungi</taxon>
        <taxon>Dikarya</taxon>
        <taxon>Basidiomycota</taxon>
        <taxon>Agaricomycotina</taxon>
        <taxon>Tremellomycetes</taxon>
        <taxon>Tremellales</taxon>
        <taxon>Trimorphomycetaceae</taxon>
        <taxon>Saitozyma</taxon>
    </lineage>
</organism>
<dbReference type="PANTHER" id="PTHR37471:SF1">
    <property type="entry name" value="AB HYDROLASE-1 DOMAIN-CONTAINING PROTEIN"/>
    <property type="match status" value="1"/>
</dbReference>
<dbReference type="InterPro" id="IPR029058">
    <property type="entry name" value="AB_hydrolase_fold"/>
</dbReference>
<protein>
    <submittedName>
        <fullName evidence="1">Uncharacterized protein</fullName>
    </submittedName>
</protein>
<dbReference type="AlphaFoldDB" id="A0A427XY98"/>